<dbReference type="Pfam" id="PF01381">
    <property type="entry name" value="HTH_3"/>
    <property type="match status" value="1"/>
</dbReference>
<protein>
    <submittedName>
        <fullName evidence="2">Helix-turn-helix domain protein</fullName>
    </submittedName>
</protein>
<geneLocation type="plasmid" evidence="2 3">
    <name>pRUMAL01</name>
</geneLocation>
<sequence>MTEEMPVINMTATGSNIKTLIKAKGFKVTELQNILVFNTPQSIFKWMRGESIPSIDNLVILAHILNVTIDEIIILN</sequence>
<dbReference type="CDD" id="cd00093">
    <property type="entry name" value="HTH_XRE"/>
    <property type="match status" value="1"/>
</dbReference>
<dbReference type="AlphaFoldDB" id="E6UJI0"/>
<feature type="domain" description="HTH cro/C1-type" evidence="1">
    <location>
        <begin position="17"/>
        <end position="72"/>
    </location>
</feature>
<dbReference type="Gene3D" id="1.10.260.40">
    <property type="entry name" value="lambda repressor-like DNA-binding domains"/>
    <property type="match status" value="1"/>
</dbReference>
<dbReference type="GO" id="GO:0003677">
    <property type="term" value="F:DNA binding"/>
    <property type="evidence" value="ECO:0007669"/>
    <property type="project" value="InterPro"/>
</dbReference>
<keyword evidence="2" id="KW-0614">Plasmid</keyword>
<dbReference type="RefSeq" id="WP_013483376.1">
    <property type="nucleotide sequence ID" value="NC_014824.1"/>
</dbReference>
<dbReference type="HOGENOM" id="CLU_159840_1_0_9"/>
<dbReference type="PROSITE" id="PS50943">
    <property type="entry name" value="HTH_CROC1"/>
    <property type="match status" value="1"/>
</dbReference>
<dbReference type="KEGG" id="ral:Rumal_3366"/>
<dbReference type="EMBL" id="CP002404">
    <property type="protein sequence ID" value="ADU23826.1"/>
    <property type="molecule type" value="Genomic_DNA"/>
</dbReference>
<dbReference type="SUPFAM" id="SSF47413">
    <property type="entry name" value="lambda repressor-like DNA-binding domains"/>
    <property type="match status" value="1"/>
</dbReference>
<reference evidence="3" key="1">
    <citation type="journal article" date="2011" name="J. Bacteriol.">
        <title>Complete genome of the cellulolytic ruminal bacterium Ruminococcus albus 7.</title>
        <authorList>
            <person name="Suen G."/>
            <person name="Stevenson D.M."/>
            <person name="Bruce D.C."/>
            <person name="Chertkov O."/>
            <person name="Copeland A."/>
            <person name="Cheng J.F."/>
            <person name="Detter C."/>
            <person name="Detter J.C."/>
            <person name="Goodwin L.A."/>
            <person name="Han C.S."/>
            <person name="Hauser L.J."/>
            <person name="Ivanova N.N."/>
            <person name="Kyrpides N.C."/>
            <person name="Land M.L."/>
            <person name="Lapidus A."/>
            <person name="Lucas S."/>
            <person name="Ovchinnikova G."/>
            <person name="Pitluck S."/>
            <person name="Tapia R."/>
            <person name="Woyke T."/>
            <person name="Boyum J."/>
            <person name="Mead D."/>
            <person name="Weimer P.J."/>
        </authorList>
    </citation>
    <scope>NUCLEOTIDE SEQUENCE [LARGE SCALE GENOMIC DNA]</scope>
    <source>
        <strain evidence="3">ATCC 27210 / DSM 20455 / JCM 14654 / NCDO 2250 / 7</strain>
        <plasmid evidence="3">pRUMAL01</plasmid>
    </source>
</reference>
<dbReference type="eggNOG" id="COG1476">
    <property type="taxonomic scope" value="Bacteria"/>
</dbReference>
<dbReference type="InterPro" id="IPR001387">
    <property type="entry name" value="Cro/C1-type_HTH"/>
</dbReference>
<gene>
    <name evidence="2" type="ordered locus">Rumal_3366</name>
</gene>
<name>E6UJI0_RUMA7</name>
<accession>E6UJI0</accession>
<dbReference type="SMART" id="SM00530">
    <property type="entry name" value="HTH_XRE"/>
    <property type="match status" value="1"/>
</dbReference>
<organism evidence="2 3">
    <name type="scientific">Ruminococcus albus (strain ATCC 27210 / DSM 20455 / JCM 14654 / NCDO 2250 / 7)</name>
    <dbReference type="NCBI Taxonomy" id="697329"/>
    <lineage>
        <taxon>Bacteria</taxon>
        <taxon>Bacillati</taxon>
        <taxon>Bacillota</taxon>
        <taxon>Clostridia</taxon>
        <taxon>Eubacteriales</taxon>
        <taxon>Oscillospiraceae</taxon>
        <taxon>Ruminococcus</taxon>
    </lineage>
</organism>
<evidence type="ECO:0000259" key="1">
    <source>
        <dbReference type="PROSITE" id="PS50943"/>
    </source>
</evidence>
<evidence type="ECO:0000313" key="2">
    <source>
        <dbReference type="EMBL" id="ADU23826.1"/>
    </source>
</evidence>
<evidence type="ECO:0000313" key="3">
    <source>
        <dbReference type="Proteomes" id="UP000006919"/>
    </source>
</evidence>
<dbReference type="InterPro" id="IPR010982">
    <property type="entry name" value="Lambda_DNA-bd_dom_sf"/>
</dbReference>
<dbReference type="Proteomes" id="UP000006919">
    <property type="component" value="Plasmid pRUMAL01"/>
</dbReference>
<proteinExistence type="predicted"/>